<organism evidence="1">
    <name type="scientific">Arundo donax</name>
    <name type="common">Giant reed</name>
    <name type="synonym">Donax arundinaceus</name>
    <dbReference type="NCBI Taxonomy" id="35708"/>
    <lineage>
        <taxon>Eukaryota</taxon>
        <taxon>Viridiplantae</taxon>
        <taxon>Streptophyta</taxon>
        <taxon>Embryophyta</taxon>
        <taxon>Tracheophyta</taxon>
        <taxon>Spermatophyta</taxon>
        <taxon>Magnoliopsida</taxon>
        <taxon>Liliopsida</taxon>
        <taxon>Poales</taxon>
        <taxon>Poaceae</taxon>
        <taxon>PACMAD clade</taxon>
        <taxon>Arundinoideae</taxon>
        <taxon>Arundineae</taxon>
        <taxon>Arundo</taxon>
    </lineage>
</organism>
<sequence>MTAKKKLGYILLP</sequence>
<protein>
    <submittedName>
        <fullName evidence="1">Uncharacterized protein</fullName>
    </submittedName>
</protein>
<reference evidence="1" key="1">
    <citation type="submission" date="2014-09" db="EMBL/GenBank/DDBJ databases">
        <authorList>
            <person name="Magalhaes I.L.F."/>
            <person name="Oliveira U."/>
            <person name="Santos F.R."/>
            <person name="Vidigal T.H.D.A."/>
            <person name="Brescovit A.D."/>
            <person name="Santos A.J."/>
        </authorList>
    </citation>
    <scope>NUCLEOTIDE SEQUENCE</scope>
    <source>
        <tissue evidence="1">Shoot tissue taken approximately 20 cm above the soil surface</tissue>
    </source>
</reference>
<dbReference type="EMBL" id="GBRH01191499">
    <property type="protein sequence ID" value="JAE06397.1"/>
    <property type="molecule type" value="Transcribed_RNA"/>
</dbReference>
<accession>A0A0A9F234</accession>
<name>A0A0A9F234_ARUDO</name>
<proteinExistence type="predicted"/>
<evidence type="ECO:0000313" key="1">
    <source>
        <dbReference type="EMBL" id="JAE06397.1"/>
    </source>
</evidence>
<reference evidence="1" key="2">
    <citation type="journal article" date="2015" name="Data Brief">
        <title>Shoot transcriptome of the giant reed, Arundo donax.</title>
        <authorList>
            <person name="Barrero R.A."/>
            <person name="Guerrero F.D."/>
            <person name="Moolhuijzen P."/>
            <person name="Goolsby J.A."/>
            <person name="Tidwell J."/>
            <person name="Bellgard S.E."/>
            <person name="Bellgard M.I."/>
        </authorList>
    </citation>
    <scope>NUCLEOTIDE SEQUENCE</scope>
    <source>
        <tissue evidence="1">Shoot tissue taken approximately 20 cm above the soil surface</tissue>
    </source>
</reference>